<comment type="similarity">
    <text evidence="3">Belongs to the peptidase C19 family.</text>
</comment>
<dbReference type="Proteomes" id="UP000298787">
    <property type="component" value="Chromosome 4"/>
</dbReference>
<keyword evidence="6" id="KW-1185">Reference proteome</keyword>
<dbReference type="InterPro" id="IPR001394">
    <property type="entry name" value="Peptidase_C19_UCH"/>
</dbReference>
<keyword evidence="3" id="KW-0788">Thiol protease</keyword>
<dbReference type="PROSITE" id="PS00973">
    <property type="entry name" value="USP_2"/>
    <property type="match status" value="1"/>
</dbReference>
<keyword evidence="3" id="KW-0833">Ubl conjugation pathway</keyword>
<dbReference type="GO" id="GO:0006508">
    <property type="term" value="P:proteolysis"/>
    <property type="evidence" value="ECO:0007669"/>
    <property type="project" value="UniProtKB-KW"/>
</dbReference>
<dbReference type="PROSITE" id="PS50235">
    <property type="entry name" value="USP_3"/>
    <property type="match status" value="1"/>
</dbReference>
<comment type="catalytic activity">
    <reaction evidence="1 3">
        <text>Thiol-dependent hydrolysis of ester, thioester, amide, peptide and isopeptide bonds formed by the C-terminal Gly of ubiquitin (a 76-residue protein attached to proteins as an intracellular targeting signal).</text>
        <dbReference type="EC" id="3.4.19.12"/>
    </reaction>
</comment>
<dbReference type="Pfam" id="PF13843">
    <property type="entry name" value="DDE_Tnp_1_7"/>
    <property type="match status" value="1"/>
</dbReference>
<evidence type="ECO:0000313" key="5">
    <source>
        <dbReference type="EMBL" id="TKS69617.1"/>
    </source>
</evidence>
<keyword evidence="2 3" id="KW-0378">Hydrolase</keyword>
<sequence length="780" mass="87300">MKAKALSVRECTWMSEECHLVDELHGDAQRDSLCLPNIFRSKKVRPLSKIQTGPTYQIYYTARELLLEVLDKGAIRELIRRAAGVRAGANRPPHSQSREQSVDLSEGEYAEAITWFSIVLQSGLSVEEKCGSFGSELTLKLDGWQGVLKRNSFQTNLLSMTRLGDGDKLEALSAFCSHITRRYQALYTPGHNLAVKKYQLSYQQGPCSLHLALLCDTSSGFICNMYLYCPEKLQKQSRKPVVEQVVGHLLRPFCTHGHPVQMDSSAWMEGRLTDIFSGLGFNFVPTVKTAVMDPTSSSPVVSQKQQTSEGSRPHLVAHLQGWTGPALIPLSDLKGSVVDVFLPGLWAMLHIICINTFVLHTSQNQCSGRQVHLTEFTRTLASQLTVDSSIPVPALPRLNSTSYQETSLTHFSKQRANTISCGQVMEREKQDCSSAERLRRWSRLGVCGLDNSGNSCYLNAVLQCLCSTVPLVEHLLNQDTRKQLARSKCRVAEVFVRLLEEMWMGRSSSCAPVEARSVLCSILPQFNNNSQQDAQELLLFLLNTLHDDLKKVAKCQMRSSKQQPRQDQNRNCATAVGESTIVSHVFEGQLSYMTLCMHCSHQAHSTQTFTVLSLPIPTGIKCSIQDCLSLFFEQTILTGGEQLLCSGCGLRRETTVLTYLDKPPEILMLHLKRFGCKGKNQVKLRTNVTFSTKLDLTPFLSSSVQNTSYSSYRLYAVVNHTGNLSMGHYTALCHHALTRTWHCFDDSAVREVRDNLVQSPNAYMLLYSRKPFQKPKINGL</sequence>
<dbReference type="InterPro" id="IPR038765">
    <property type="entry name" value="Papain-like_cys_pep_sf"/>
</dbReference>
<dbReference type="AlphaFoldDB" id="A0A4U5U5T8"/>
<dbReference type="Pfam" id="PF00443">
    <property type="entry name" value="UCH"/>
    <property type="match status" value="1"/>
</dbReference>
<protein>
    <recommendedName>
        <fullName evidence="3">Ubiquitin carboxyl-terminal hydrolase</fullName>
        <ecNumber evidence="3">3.4.19.12</ecNumber>
    </recommendedName>
</protein>
<evidence type="ECO:0000256" key="3">
    <source>
        <dbReference type="RuleBase" id="RU366025"/>
    </source>
</evidence>
<dbReference type="SUPFAM" id="SSF54001">
    <property type="entry name" value="Cysteine proteinases"/>
    <property type="match status" value="1"/>
</dbReference>
<dbReference type="Gene3D" id="3.90.70.10">
    <property type="entry name" value="Cysteine proteinases"/>
    <property type="match status" value="1"/>
</dbReference>
<keyword evidence="3" id="KW-0645">Protease</keyword>
<accession>A0A4U5U5T8</accession>
<dbReference type="GO" id="GO:0016579">
    <property type="term" value="P:protein deubiquitination"/>
    <property type="evidence" value="ECO:0007669"/>
    <property type="project" value="InterPro"/>
</dbReference>
<name>A0A4U5U5T8_COLLU</name>
<dbReference type="GO" id="GO:0004843">
    <property type="term" value="F:cysteine-type deubiquitinase activity"/>
    <property type="evidence" value="ECO:0007669"/>
    <property type="project" value="UniProtKB-UniRule"/>
</dbReference>
<dbReference type="InterPro" id="IPR018200">
    <property type="entry name" value="USP_CS"/>
</dbReference>
<dbReference type="EC" id="3.4.19.12" evidence="3"/>
<reference evidence="5 6" key="1">
    <citation type="submission" date="2019-01" db="EMBL/GenBank/DDBJ databases">
        <title>Genome Assembly of Collichthys lucidus.</title>
        <authorList>
            <person name="Cai M."/>
            <person name="Xiao S."/>
        </authorList>
    </citation>
    <scope>NUCLEOTIDE SEQUENCE [LARGE SCALE GENOMIC DNA]</scope>
    <source>
        <strain evidence="5">JT15FE1705JMU</strain>
        <tissue evidence="5">Muscle</tissue>
    </source>
</reference>
<dbReference type="PROSITE" id="PS00972">
    <property type="entry name" value="USP_1"/>
    <property type="match status" value="1"/>
</dbReference>
<evidence type="ECO:0000256" key="2">
    <source>
        <dbReference type="ARBA" id="ARBA00022801"/>
    </source>
</evidence>
<dbReference type="CDD" id="cd02674">
    <property type="entry name" value="Peptidase_C19R"/>
    <property type="match status" value="1"/>
</dbReference>
<dbReference type="PANTHER" id="PTHR21646:SF28">
    <property type="entry name" value="UBIQUITIN CARBOXYL-TERMINAL HYDROLASE 15"/>
    <property type="match status" value="1"/>
</dbReference>
<proteinExistence type="inferred from homology"/>
<evidence type="ECO:0000313" key="6">
    <source>
        <dbReference type="Proteomes" id="UP000298787"/>
    </source>
</evidence>
<dbReference type="PANTHER" id="PTHR21646">
    <property type="entry name" value="UBIQUITIN CARBOXYL-TERMINAL HYDROLASE"/>
    <property type="match status" value="1"/>
</dbReference>
<dbReference type="STRING" id="240159.A0A4U5U5T8"/>
<dbReference type="InterPro" id="IPR029526">
    <property type="entry name" value="PGBD"/>
</dbReference>
<organism evidence="5 6">
    <name type="scientific">Collichthys lucidus</name>
    <name type="common">Big head croaker</name>
    <name type="synonym">Sciaena lucida</name>
    <dbReference type="NCBI Taxonomy" id="240159"/>
    <lineage>
        <taxon>Eukaryota</taxon>
        <taxon>Metazoa</taxon>
        <taxon>Chordata</taxon>
        <taxon>Craniata</taxon>
        <taxon>Vertebrata</taxon>
        <taxon>Euteleostomi</taxon>
        <taxon>Actinopterygii</taxon>
        <taxon>Neopterygii</taxon>
        <taxon>Teleostei</taxon>
        <taxon>Neoteleostei</taxon>
        <taxon>Acanthomorphata</taxon>
        <taxon>Eupercaria</taxon>
        <taxon>Sciaenidae</taxon>
        <taxon>Collichthys</taxon>
    </lineage>
</organism>
<evidence type="ECO:0000256" key="1">
    <source>
        <dbReference type="ARBA" id="ARBA00000707"/>
    </source>
</evidence>
<dbReference type="InterPro" id="IPR050185">
    <property type="entry name" value="Ub_carboxyl-term_hydrolase"/>
</dbReference>
<feature type="domain" description="USP" evidence="4">
    <location>
        <begin position="447"/>
        <end position="770"/>
    </location>
</feature>
<gene>
    <name evidence="5" type="ORF">D9C73_003683</name>
</gene>
<dbReference type="InterPro" id="IPR028889">
    <property type="entry name" value="USP"/>
</dbReference>
<dbReference type="GO" id="GO:0005634">
    <property type="term" value="C:nucleus"/>
    <property type="evidence" value="ECO:0007669"/>
    <property type="project" value="TreeGrafter"/>
</dbReference>
<evidence type="ECO:0000259" key="4">
    <source>
        <dbReference type="PROSITE" id="PS50235"/>
    </source>
</evidence>
<dbReference type="EMBL" id="CM014081">
    <property type="protein sequence ID" value="TKS69617.1"/>
    <property type="molecule type" value="Genomic_DNA"/>
</dbReference>